<dbReference type="Pfam" id="PF01368">
    <property type="entry name" value="DHH"/>
    <property type="match status" value="1"/>
</dbReference>
<dbReference type="KEGG" id="fms:M1R53_04925"/>
<dbReference type="SUPFAM" id="SSF64182">
    <property type="entry name" value="DHH phosphoesterases"/>
    <property type="match status" value="1"/>
</dbReference>
<dbReference type="InterPro" id="IPR001667">
    <property type="entry name" value="DDH_dom"/>
</dbReference>
<evidence type="ECO:0000313" key="3">
    <source>
        <dbReference type="EMBL" id="UQK58585.1"/>
    </source>
</evidence>
<proteinExistence type="predicted"/>
<organism evidence="3 4">
    <name type="scientific">Fenollaria massiliensis</name>
    <dbReference type="NCBI Taxonomy" id="938288"/>
    <lineage>
        <taxon>Bacteria</taxon>
        <taxon>Bacillati</taxon>
        <taxon>Bacillota</taxon>
        <taxon>Clostridia</taxon>
        <taxon>Eubacteriales</taxon>
        <taxon>Fenollaria</taxon>
    </lineage>
</organism>
<feature type="domain" description="DHHA1" evidence="2">
    <location>
        <begin position="232"/>
        <end position="313"/>
    </location>
</feature>
<dbReference type="Gene3D" id="3.10.310.30">
    <property type="match status" value="1"/>
</dbReference>
<dbReference type="EMBL" id="CP096649">
    <property type="protein sequence ID" value="UQK58585.1"/>
    <property type="molecule type" value="Genomic_DNA"/>
</dbReference>
<dbReference type="PANTHER" id="PTHR47618:SF1">
    <property type="entry name" value="BIFUNCTIONAL OLIGORIBONUCLEASE AND PAP PHOSPHATASE NRNA"/>
    <property type="match status" value="1"/>
</dbReference>
<dbReference type="Proteomes" id="UP000831151">
    <property type="component" value="Chromosome"/>
</dbReference>
<feature type="domain" description="DDH" evidence="1">
    <location>
        <begin position="20"/>
        <end position="158"/>
    </location>
</feature>
<reference evidence="3" key="1">
    <citation type="submission" date="2022-04" db="EMBL/GenBank/DDBJ databases">
        <title>Complete genome sequences of Ezakiella coagulans and Fenollaria massiliensis.</title>
        <authorList>
            <person name="France M.T."/>
            <person name="Clifford J."/>
            <person name="Narina S."/>
            <person name="Rutt L."/>
            <person name="Ravel J."/>
        </authorList>
    </citation>
    <scope>NUCLEOTIDE SEQUENCE</scope>
    <source>
        <strain evidence="3">C0061C2</strain>
    </source>
</reference>
<dbReference type="InterPro" id="IPR038763">
    <property type="entry name" value="DHH_sf"/>
</dbReference>
<sequence>MKSNNSIKDIGLAIENASSINIISHKSPDGDNMGSTLGLYLSLKEKYKNKTINIIKPDDIPSKYKFIEETKFYNDDMSECDVLLVIDCADERRLLNEDNLKFAKKIINIDHHKSNKYFGDINYVLEEYSSSAEIVYDIIKELELPMNKEIATMLYIGIDTDTGRFMYSSTTDETMQKVSKLMSYGIDINEINIKLYRSMSKNIFDLYKLAINKINFYKDFAYLVLENDDFLKTNTSRDDTDDILAFLQGLEDYDMIAIIKEVKDIYKVSLRSKYKYDVGSIGEDFDGGGHKYAAGLTYKGSLDELVKRLKGYVDNAN</sequence>
<dbReference type="GO" id="GO:0003676">
    <property type="term" value="F:nucleic acid binding"/>
    <property type="evidence" value="ECO:0007669"/>
    <property type="project" value="InterPro"/>
</dbReference>
<gene>
    <name evidence="3" type="ORF">M1R53_04925</name>
</gene>
<accession>A0A9E7IW30</accession>
<dbReference type="RefSeq" id="WP_249242186.1">
    <property type="nucleotide sequence ID" value="NZ_CP096649.1"/>
</dbReference>
<dbReference type="InterPro" id="IPR003156">
    <property type="entry name" value="DHHA1_dom"/>
</dbReference>
<name>A0A9E7IW30_9FIRM</name>
<dbReference type="Pfam" id="PF02272">
    <property type="entry name" value="DHHA1"/>
    <property type="match status" value="1"/>
</dbReference>
<evidence type="ECO:0000259" key="1">
    <source>
        <dbReference type="Pfam" id="PF01368"/>
    </source>
</evidence>
<protein>
    <submittedName>
        <fullName evidence="3">Bifunctional oligoribonuclease/PAP phosphatase NrnA</fullName>
    </submittedName>
</protein>
<keyword evidence="4" id="KW-1185">Reference proteome</keyword>
<dbReference type="PANTHER" id="PTHR47618">
    <property type="entry name" value="BIFUNCTIONAL OLIGORIBONUCLEASE AND PAP PHOSPHATASE NRNA"/>
    <property type="match status" value="1"/>
</dbReference>
<dbReference type="InterPro" id="IPR051319">
    <property type="entry name" value="Oligoribo/pAp-PDE_c-di-AMP_PDE"/>
</dbReference>
<evidence type="ECO:0000313" key="4">
    <source>
        <dbReference type="Proteomes" id="UP000831151"/>
    </source>
</evidence>
<evidence type="ECO:0000259" key="2">
    <source>
        <dbReference type="Pfam" id="PF02272"/>
    </source>
</evidence>
<dbReference type="Gene3D" id="3.90.1640.10">
    <property type="entry name" value="inorganic pyrophosphatase (n-terminal core)"/>
    <property type="match status" value="1"/>
</dbReference>
<dbReference type="AlphaFoldDB" id="A0A9E7IW30"/>